<evidence type="ECO:0000313" key="8">
    <source>
        <dbReference type="EMBL" id="MBD2148636.1"/>
    </source>
</evidence>
<keyword evidence="9" id="KW-1185">Reference proteome</keyword>
<keyword evidence="2" id="KW-1277">Toxin-antitoxin system</keyword>
<dbReference type="GO" id="GO:0004519">
    <property type="term" value="F:endonuclease activity"/>
    <property type="evidence" value="ECO:0007669"/>
    <property type="project" value="UniProtKB-KW"/>
</dbReference>
<evidence type="ECO:0000256" key="2">
    <source>
        <dbReference type="ARBA" id="ARBA00022649"/>
    </source>
</evidence>
<comment type="similarity">
    <text evidence="1">Belongs to the HicA mRNA interferase family.</text>
</comment>
<dbReference type="PANTHER" id="PTHR34873">
    <property type="entry name" value="SSR1766 PROTEIN"/>
    <property type="match status" value="1"/>
</dbReference>
<dbReference type="SUPFAM" id="SSF54786">
    <property type="entry name" value="YcfA/nrd intein domain"/>
    <property type="match status" value="1"/>
</dbReference>
<evidence type="ECO:0000256" key="6">
    <source>
        <dbReference type="ARBA" id="ARBA00022884"/>
    </source>
</evidence>
<evidence type="ECO:0000256" key="1">
    <source>
        <dbReference type="ARBA" id="ARBA00006620"/>
    </source>
</evidence>
<dbReference type="AlphaFoldDB" id="A0A926UPU4"/>
<dbReference type="RefSeq" id="WP_190348974.1">
    <property type="nucleotide sequence ID" value="NZ_JACJPY010000001.1"/>
</dbReference>
<gene>
    <name evidence="8" type="ORF">H6F44_00610</name>
</gene>
<reference evidence="8" key="2">
    <citation type="submission" date="2020-08" db="EMBL/GenBank/DDBJ databases">
        <authorList>
            <person name="Chen M."/>
            <person name="Teng W."/>
            <person name="Zhao L."/>
            <person name="Hu C."/>
            <person name="Zhou Y."/>
            <person name="Han B."/>
            <person name="Song L."/>
            <person name="Shu W."/>
        </authorList>
    </citation>
    <scope>NUCLEOTIDE SEQUENCE</scope>
    <source>
        <strain evidence="8">FACHB-1277</strain>
    </source>
</reference>
<evidence type="ECO:0000313" key="9">
    <source>
        <dbReference type="Proteomes" id="UP000631421"/>
    </source>
</evidence>
<evidence type="ECO:0000256" key="3">
    <source>
        <dbReference type="ARBA" id="ARBA00022722"/>
    </source>
</evidence>
<keyword evidence="7" id="KW-0346">Stress response</keyword>
<dbReference type="EMBL" id="JACJPY010000001">
    <property type="protein sequence ID" value="MBD2148636.1"/>
    <property type="molecule type" value="Genomic_DNA"/>
</dbReference>
<dbReference type="Proteomes" id="UP000631421">
    <property type="component" value="Unassembled WGS sequence"/>
</dbReference>
<reference evidence="8" key="1">
    <citation type="journal article" date="2015" name="ISME J.">
        <title>Draft Genome Sequence of Streptomyces incarnatus NRRL8089, which Produces the Nucleoside Antibiotic Sinefungin.</title>
        <authorList>
            <person name="Oshima K."/>
            <person name="Hattori M."/>
            <person name="Shimizu H."/>
            <person name="Fukuda K."/>
            <person name="Nemoto M."/>
            <person name="Inagaki K."/>
            <person name="Tamura T."/>
        </authorList>
    </citation>
    <scope>NUCLEOTIDE SEQUENCE</scope>
    <source>
        <strain evidence="8">FACHB-1277</strain>
    </source>
</reference>
<dbReference type="InterPro" id="IPR012933">
    <property type="entry name" value="HicA_mRNA_interferase"/>
</dbReference>
<comment type="caution">
    <text evidence="8">The sequence shown here is derived from an EMBL/GenBank/DDBJ whole genome shotgun (WGS) entry which is preliminary data.</text>
</comment>
<evidence type="ECO:0000256" key="7">
    <source>
        <dbReference type="ARBA" id="ARBA00023016"/>
    </source>
</evidence>
<dbReference type="Pfam" id="PF07927">
    <property type="entry name" value="HicA_toxin"/>
    <property type="match status" value="1"/>
</dbReference>
<evidence type="ECO:0000256" key="4">
    <source>
        <dbReference type="ARBA" id="ARBA00022759"/>
    </source>
</evidence>
<dbReference type="InterPro" id="IPR038570">
    <property type="entry name" value="HicA_sf"/>
</dbReference>
<name>A0A926UPU4_9CYAN</name>
<accession>A0A926UPU4</accession>
<dbReference type="GO" id="GO:0016787">
    <property type="term" value="F:hydrolase activity"/>
    <property type="evidence" value="ECO:0007669"/>
    <property type="project" value="UniProtKB-KW"/>
</dbReference>
<keyword evidence="3" id="KW-0540">Nuclease</keyword>
<dbReference type="GO" id="GO:0003729">
    <property type="term" value="F:mRNA binding"/>
    <property type="evidence" value="ECO:0007669"/>
    <property type="project" value="InterPro"/>
</dbReference>
<keyword evidence="6" id="KW-0694">RNA-binding</keyword>
<protein>
    <submittedName>
        <fullName evidence="8">Type II toxin-antitoxin system HicA family toxin</fullName>
    </submittedName>
</protein>
<proteinExistence type="inferred from homology"/>
<keyword evidence="4" id="KW-0255">Endonuclease</keyword>
<evidence type="ECO:0000256" key="5">
    <source>
        <dbReference type="ARBA" id="ARBA00022801"/>
    </source>
</evidence>
<keyword evidence="5" id="KW-0378">Hydrolase</keyword>
<dbReference type="Gene3D" id="3.30.920.30">
    <property type="entry name" value="Hypothetical protein"/>
    <property type="match status" value="1"/>
</dbReference>
<sequence length="75" mass="8214">MAKLPDLASKELIAALTKIGFESVRQKGSHVRMKHEDGRVVTIPVHSGKTLGKGLLLKILRDADLTKEQLIDLLA</sequence>
<organism evidence="8 9">
    <name type="scientific">Pseudanabaena cinerea FACHB-1277</name>
    <dbReference type="NCBI Taxonomy" id="2949581"/>
    <lineage>
        <taxon>Bacteria</taxon>
        <taxon>Bacillati</taxon>
        <taxon>Cyanobacteriota</taxon>
        <taxon>Cyanophyceae</taxon>
        <taxon>Pseudanabaenales</taxon>
        <taxon>Pseudanabaenaceae</taxon>
        <taxon>Pseudanabaena</taxon>
        <taxon>Pseudanabaena cinerea</taxon>
    </lineage>
</organism>
<dbReference type="PANTHER" id="PTHR34873:SF3">
    <property type="entry name" value="ADDICTION MODULE TOXIN, HICA FAMILY"/>
    <property type="match status" value="1"/>
</dbReference>